<evidence type="ECO:0000313" key="3">
    <source>
        <dbReference type="EMBL" id="KAK3880271.1"/>
    </source>
</evidence>
<proteinExistence type="predicted"/>
<dbReference type="EMBL" id="JAWQEG010000354">
    <property type="protein sequence ID" value="KAK3891276.1"/>
    <property type="molecule type" value="Genomic_DNA"/>
</dbReference>
<reference evidence="4" key="1">
    <citation type="submission" date="2023-10" db="EMBL/GenBank/DDBJ databases">
        <title>Genome assemblies of two species of porcelain crab, Petrolisthes cinctipes and Petrolisthes manimaculis (Anomura: Porcellanidae).</title>
        <authorList>
            <person name="Angst P."/>
        </authorList>
    </citation>
    <scope>NUCLEOTIDE SEQUENCE</scope>
    <source>
        <strain evidence="4">PB745_01</strain>
        <tissue evidence="4">Gill</tissue>
    </source>
</reference>
<gene>
    <name evidence="4" type="ORF">Pcinc_004831</name>
    <name evidence="3" type="ORF">Pcinc_015218</name>
    <name evidence="2" type="ORF">Pcinc_019538</name>
</gene>
<accession>A0AAE1KZQ7</accession>
<dbReference type="EMBL" id="JAWQEG010001334">
    <property type="protein sequence ID" value="KAK3880271.1"/>
    <property type="molecule type" value="Genomic_DNA"/>
</dbReference>
<organism evidence="4 5">
    <name type="scientific">Petrolisthes cinctipes</name>
    <name type="common">Flat porcelain crab</name>
    <dbReference type="NCBI Taxonomy" id="88211"/>
    <lineage>
        <taxon>Eukaryota</taxon>
        <taxon>Metazoa</taxon>
        <taxon>Ecdysozoa</taxon>
        <taxon>Arthropoda</taxon>
        <taxon>Crustacea</taxon>
        <taxon>Multicrustacea</taxon>
        <taxon>Malacostraca</taxon>
        <taxon>Eumalacostraca</taxon>
        <taxon>Eucarida</taxon>
        <taxon>Decapoda</taxon>
        <taxon>Pleocyemata</taxon>
        <taxon>Anomura</taxon>
        <taxon>Galatheoidea</taxon>
        <taxon>Porcellanidae</taxon>
        <taxon>Petrolisthes</taxon>
    </lineage>
</organism>
<evidence type="ECO:0000313" key="5">
    <source>
        <dbReference type="Proteomes" id="UP001286313"/>
    </source>
</evidence>
<comment type="caution">
    <text evidence="4">The sequence shown here is derived from an EMBL/GenBank/DDBJ whole genome shotgun (WGS) entry which is preliminary data.</text>
</comment>
<dbReference type="AlphaFoldDB" id="A0AAE1KZQ7"/>
<dbReference type="Proteomes" id="UP001286313">
    <property type="component" value="Unassembled WGS sequence"/>
</dbReference>
<feature type="region of interest" description="Disordered" evidence="1">
    <location>
        <begin position="1"/>
        <end position="77"/>
    </location>
</feature>
<evidence type="ECO:0000256" key="1">
    <source>
        <dbReference type="SAM" id="MobiDB-lite"/>
    </source>
</evidence>
<evidence type="ECO:0000313" key="2">
    <source>
        <dbReference type="EMBL" id="KAK3875596.1"/>
    </source>
</evidence>
<protein>
    <submittedName>
        <fullName evidence="4">Uncharacterized protein</fullName>
    </submittedName>
</protein>
<evidence type="ECO:0000313" key="4">
    <source>
        <dbReference type="EMBL" id="KAK3891276.1"/>
    </source>
</evidence>
<keyword evidence="5" id="KW-1185">Reference proteome</keyword>
<name>A0AAE1KZQ7_PETCI</name>
<dbReference type="EMBL" id="JAWQEG010001947">
    <property type="protein sequence ID" value="KAK3875596.1"/>
    <property type="molecule type" value="Genomic_DNA"/>
</dbReference>
<sequence>MRQVLKILQSSRHHSKRNSLLNLHTAGECETAVSKSTEKTTQENSPETVIERWPTSSETQEPLPSSPSRSNPPPGALHQIIQQSLLYPRCTGG</sequence>